<keyword evidence="3" id="KW-1185">Reference proteome</keyword>
<feature type="transmembrane region" description="Helical" evidence="1">
    <location>
        <begin position="70"/>
        <end position="90"/>
    </location>
</feature>
<keyword evidence="1" id="KW-1133">Transmembrane helix</keyword>
<reference evidence="2 3" key="1">
    <citation type="submission" date="2015-11" db="EMBL/GenBank/DDBJ databases">
        <title>Genomic analysis of 38 Legionella species identifies large and diverse effector repertoires.</title>
        <authorList>
            <person name="Burstein D."/>
            <person name="Amaro F."/>
            <person name="Zusman T."/>
            <person name="Lifshitz Z."/>
            <person name="Cohen O."/>
            <person name="Gilbert J.A."/>
            <person name="Pupko T."/>
            <person name="Shuman H.A."/>
            <person name="Segal G."/>
        </authorList>
    </citation>
    <scope>NUCLEOTIDE SEQUENCE [LARGE SCALE GENOMIC DNA]</scope>
    <source>
        <strain evidence="2 3">SC-63-C7</strain>
    </source>
</reference>
<keyword evidence="1" id="KW-0472">Membrane</keyword>
<protein>
    <submittedName>
        <fullName evidence="2">Uncharacterized protein</fullName>
    </submittedName>
</protein>
<feature type="transmembrane region" description="Helical" evidence="1">
    <location>
        <begin position="32"/>
        <end position="50"/>
    </location>
</feature>
<dbReference type="RefSeq" id="WP_058514720.1">
    <property type="nucleotide sequence ID" value="NZ_CAAAIH010000034.1"/>
</dbReference>
<dbReference type="AlphaFoldDB" id="A0A0W0YJL4"/>
<sequence>MRINDIYTFFFWWLLFSLFWILLISHITVAECFIGSILSFITAFIPMTMTKLGHFSLSIRGHWFDILIKIPYKIIFETYLVFVRVITFFIKGKQIRGGFHTLHFKDLYPQISNQKIDLTLLTYTFSIAPNNYIVLIDKKNKQILIHTLVA</sequence>
<evidence type="ECO:0000256" key="1">
    <source>
        <dbReference type="SAM" id="Phobius"/>
    </source>
</evidence>
<accession>A0A0W0YJL4</accession>
<comment type="caution">
    <text evidence="2">The sequence shown here is derived from an EMBL/GenBank/DDBJ whole genome shotgun (WGS) entry which is preliminary data.</text>
</comment>
<dbReference type="OrthoDB" id="9910446at2"/>
<feature type="transmembrane region" description="Helical" evidence="1">
    <location>
        <begin position="6"/>
        <end position="25"/>
    </location>
</feature>
<dbReference type="STRING" id="45074.Lsan_2664"/>
<evidence type="ECO:0000313" key="3">
    <source>
        <dbReference type="Proteomes" id="UP000054703"/>
    </source>
</evidence>
<name>A0A0W0YJL4_9GAMM</name>
<dbReference type="PATRIC" id="fig|45074.5.peg.2868"/>
<organism evidence="2 3">
    <name type="scientific">Legionella santicrucis</name>
    <dbReference type="NCBI Taxonomy" id="45074"/>
    <lineage>
        <taxon>Bacteria</taxon>
        <taxon>Pseudomonadati</taxon>
        <taxon>Pseudomonadota</taxon>
        <taxon>Gammaproteobacteria</taxon>
        <taxon>Legionellales</taxon>
        <taxon>Legionellaceae</taxon>
        <taxon>Legionella</taxon>
    </lineage>
</organism>
<dbReference type="Proteomes" id="UP000054703">
    <property type="component" value="Unassembled WGS sequence"/>
</dbReference>
<dbReference type="EMBL" id="LNYU01000078">
    <property type="protein sequence ID" value="KTD57042.1"/>
    <property type="molecule type" value="Genomic_DNA"/>
</dbReference>
<keyword evidence="1" id="KW-0812">Transmembrane</keyword>
<evidence type="ECO:0000313" key="2">
    <source>
        <dbReference type="EMBL" id="KTD57042.1"/>
    </source>
</evidence>
<proteinExistence type="predicted"/>
<gene>
    <name evidence="2" type="ORF">Lsan_2664</name>
</gene>